<gene>
    <name evidence="4" type="ORF">GCM10011340_32550</name>
</gene>
<dbReference type="PANTHER" id="PTHR37299">
    <property type="entry name" value="TRANSCRIPTIONAL REGULATOR-RELATED"/>
    <property type="match status" value="1"/>
</dbReference>
<comment type="caution">
    <text evidence="4">The sequence shown here is derived from an EMBL/GenBank/DDBJ whole genome shotgun (WGS) entry which is preliminary data.</text>
</comment>
<protein>
    <submittedName>
        <fullName evidence="4">DNA-binding response regulator</fullName>
    </submittedName>
</protein>
<dbReference type="GO" id="GO:0003677">
    <property type="term" value="F:DNA binding"/>
    <property type="evidence" value="ECO:0007669"/>
    <property type="project" value="UniProtKB-KW"/>
</dbReference>
<proteinExistence type="predicted"/>
<evidence type="ECO:0000313" key="5">
    <source>
        <dbReference type="Proteomes" id="UP000658258"/>
    </source>
</evidence>
<dbReference type="InterPro" id="IPR011006">
    <property type="entry name" value="CheY-like_superfamily"/>
</dbReference>
<dbReference type="Pfam" id="PF00072">
    <property type="entry name" value="Response_reg"/>
    <property type="match status" value="1"/>
</dbReference>
<dbReference type="EMBL" id="BNAG01000004">
    <property type="protein sequence ID" value="GHE73417.1"/>
    <property type="molecule type" value="Genomic_DNA"/>
</dbReference>
<dbReference type="CDD" id="cd17534">
    <property type="entry name" value="REC_DC-like"/>
    <property type="match status" value="1"/>
</dbReference>
<dbReference type="PROSITE" id="PS50110">
    <property type="entry name" value="RESPONSE_REGULATORY"/>
    <property type="match status" value="1"/>
</dbReference>
<accession>A0ABQ3IAV5</accession>
<dbReference type="Gene3D" id="2.40.50.1020">
    <property type="entry name" value="LytTr DNA-binding domain"/>
    <property type="match status" value="1"/>
</dbReference>
<sequence length="242" mass="26948">MSQLKILIVEDDPMIAESVQDIIAVLNHEVLGVAESAETAIAICNETVPDLALLDIQIGGDIDGVQLAELLNQNFEIPFIFTTAFADNETITRAKEKGPFGYLVKPYGVKDINAAIEVAMAAFDRLKKAESASTMSKVIQDSIYLKVDSKLIKVKIDDILYVEAKGDYALFKTKEKGHIVHTTMKRVEDRLTPHNFAKVHRSYVINLSKIIDIEESNLLIDNKVIPISRSNKEALIKRLNLL</sequence>
<dbReference type="PROSITE" id="PS50930">
    <property type="entry name" value="HTH_LYTTR"/>
    <property type="match status" value="1"/>
</dbReference>
<dbReference type="Proteomes" id="UP000658258">
    <property type="component" value="Unassembled WGS sequence"/>
</dbReference>
<dbReference type="SMART" id="SM00448">
    <property type="entry name" value="REC"/>
    <property type="match status" value="1"/>
</dbReference>
<reference evidence="5" key="1">
    <citation type="journal article" date="2019" name="Int. J. Syst. Evol. Microbiol.">
        <title>The Global Catalogue of Microorganisms (GCM) 10K type strain sequencing project: providing services to taxonomists for standard genome sequencing and annotation.</title>
        <authorList>
            <consortium name="The Broad Institute Genomics Platform"/>
            <consortium name="The Broad Institute Genome Sequencing Center for Infectious Disease"/>
            <person name="Wu L."/>
            <person name="Ma J."/>
        </authorList>
    </citation>
    <scope>NUCLEOTIDE SEQUENCE [LARGE SCALE GENOMIC DNA]</scope>
    <source>
        <strain evidence="5">CGMCC 1.15111</strain>
    </source>
</reference>
<dbReference type="Gene3D" id="3.40.50.2300">
    <property type="match status" value="1"/>
</dbReference>
<feature type="domain" description="HTH LytTR-type" evidence="3">
    <location>
        <begin position="143"/>
        <end position="241"/>
    </location>
</feature>
<dbReference type="InterPro" id="IPR001789">
    <property type="entry name" value="Sig_transdc_resp-reg_receiver"/>
</dbReference>
<organism evidence="4 5">
    <name type="scientific">Roseivirga thermotolerans</name>
    <dbReference type="NCBI Taxonomy" id="1758176"/>
    <lineage>
        <taxon>Bacteria</taxon>
        <taxon>Pseudomonadati</taxon>
        <taxon>Bacteroidota</taxon>
        <taxon>Cytophagia</taxon>
        <taxon>Cytophagales</taxon>
        <taxon>Roseivirgaceae</taxon>
        <taxon>Roseivirga</taxon>
    </lineage>
</organism>
<dbReference type="SMART" id="SM00850">
    <property type="entry name" value="LytTR"/>
    <property type="match status" value="1"/>
</dbReference>
<dbReference type="InterPro" id="IPR007492">
    <property type="entry name" value="LytTR_DNA-bd_dom"/>
</dbReference>
<feature type="domain" description="Response regulatory" evidence="2">
    <location>
        <begin position="5"/>
        <end position="120"/>
    </location>
</feature>
<keyword evidence="4" id="KW-0238">DNA-binding</keyword>
<evidence type="ECO:0000256" key="1">
    <source>
        <dbReference type="PROSITE-ProRule" id="PRU00169"/>
    </source>
</evidence>
<dbReference type="InterPro" id="IPR046947">
    <property type="entry name" value="LytR-like"/>
</dbReference>
<evidence type="ECO:0000259" key="3">
    <source>
        <dbReference type="PROSITE" id="PS50930"/>
    </source>
</evidence>
<keyword evidence="5" id="KW-1185">Reference proteome</keyword>
<dbReference type="SUPFAM" id="SSF52172">
    <property type="entry name" value="CheY-like"/>
    <property type="match status" value="1"/>
</dbReference>
<evidence type="ECO:0000313" key="4">
    <source>
        <dbReference type="EMBL" id="GHE73417.1"/>
    </source>
</evidence>
<dbReference type="PANTHER" id="PTHR37299:SF1">
    <property type="entry name" value="STAGE 0 SPORULATION PROTEIN A HOMOLOG"/>
    <property type="match status" value="1"/>
</dbReference>
<feature type="modified residue" description="4-aspartylphosphate" evidence="1">
    <location>
        <position position="55"/>
    </location>
</feature>
<evidence type="ECO:0000259" key="2">
    <source>
        <dbReference type="PROSITE" id="PS50110"/>
    </source>
</evidence>
<name>A0ABQ3IAV5_9BACT</name>
<dbReference type="RefSeq" id="WP_189631344.1">
    <property type="nucleotide sequence ID" value="NZ_BNAG01000004.1"/>
</dbReference>
<keyword evidence="1" id="KW-0597">Phosphoprotein</keyword>
<dbReference type="Pfam" id="PF04397">
    <property type="entry name" value="LytTR"/>
    <property type="match status" value="1"/>
</dbReference>